<dbReference type="AlphaFoldDB" id="A0A2H3B8V1"/>
<dbReference type="EMBL" id="KZ293458">
    <property type="protein sequence ID" value="PBK63442.1"/>
    <property type="molecule type" value="Genomic_DNA"/>
</dbReference>
<feature type="transmembrane region" description="Helical" evidence="1">
    <location>
        <begin position="98"/>
        <end position="118"/>
    </location>
</feature>
<keyword evidence="1" id="KW-1133">Transmembrane helix</keyword>
<accession>A0A2H3B8V1</accession>
<protein>
    <recommendedName>
        <fullName evidence="2">DUF6533 domain-containing protein</fullName>
    </recommendedName>
</protein>
<gene>
    <name evidence="3" type="ORF">ARMSODRAFT_1023921</name>
</gene>
<evidence type="ECO:0000259" key="2">
    <source>
        <dbReference type="Pfam" id="PF20151"/>
    </source>
</evidence>
<organism evidence="3 4">
    <name type="scientific">Armillaria solidipes</name>
    <dbReference type="NCBI Taxonomy" id="1076256"/>
    <lineage>
        <taxon>Eukaryota</taxon>
        <taxon>Fungi</taxon>
        <taxon>Dikarya</taxon>
        <taxon>Basidiomycota</taxon>
        <taxon>Agaricomycotina</taxon>
        <taxon>Agaricomycetes</taxon>
        <taxon>Agaricomycetidae</taxon>
        <taxon>Agaricales</taxon>
        <taxon>Marasmiineae</taxon>
        <taxon>Physalacriaceae</taxon>
        <taxon>Armillaria</taxon>
    </lineage>
</organism>
<keyword evidence="1" id="KW-0472">Membrane</keyword>
<name>A0A2H3B8V1_9AGAR</name>
<proteinExistence type="predicted"/>
<reference evidence="4" key="1">
    <citation type="journal article" date="2017" name="Nat. Ecol. Evol.">
        <title>Genome expansion and lineage-specific genetic innovations in the forest pathogenic fungi Armillaria.</title>
        <authorList>
            <person name="Sipos G."/>
            <person name="Prasanna A.N."/>
            <person name="Walter M.C."/>
            <person name="O'Connor E."/>
            <person name="Balint B."/>
            <person name="Krizsan K."/>
            <person name="Kiss B."/>
            <person name="Hess J."/>
            <person name="Varga T."/>
            <person name="Slot J."/>
            <person name="Riley R."/>
            <person name="Boka B."/>
            <person name="Rigling D."/>
            <person name="Barry K."/>
            <person name="Lee J."/>
            <person name="Mihaltcheva S."/>
            <person name="LaButti K."/>
            <person name="Lipzen A."/>
            <person name="Waldron R."/>
            <person name="Moloney N.M."/>
            <person name="Sperisen C."/>
            <person name="Kredics L."/>
            <person name="Vagvoelgyi C."/>
            <person name="Patrignani A."/>
            <person name="Fitzpatrick D."/>
            <person name="Nagy I."/>
            <person name="Doyle S."/>
            <person name="Anderson J.B."/>
            <person name="Grigoriev I.V."/>
            <person name="Gueldener U."/>
            <person name="Muensterkoetter M."/>
            <person name="Nagy L.G."/>
        </authorList>
    </citation>
    <scope>NUCLEOTIDE SEQUENCE [LARGE SCALE GENOMIC DNA]</scope>
    <source>
        <strain evidence="4">28-4</strain>
    </source>
</reference>
<dbReference type="Proteomes" id="UP000218334">
    <property type="component" value="Unassembled WGS sequence"/>
</dbReference>
<feature type="domain" description="DUF6533" evidence="2">
    <location>
        <begin position="18"/>
        <end position="56"/>
    </location>
</feature>
<keyword evidence="4" id="KW-1185">Reference proteome</keyword>
<feature type="transmembrane region" description="Helical" evidence="1">
    <location>
        <begin position="177"/>
        <end position="196"/>
    </location>
</feature>
<feature type="transmembrane region" description="Helical" evidence="1">
    <location>
        <begin position="217"/>
        <end position="241"/>
    </location>
</feature>
<dbReference type="Pfam" id="PF20151">
    <property type="entry name" value="DUF6533"/>
    <property type="match status" value="1"/>
</dbReference>
<evidence type="ECO:0000313" key="3">
    <source>
        <dbReference type="EMBL" id="PBK63442.1"/>
    </source>
</evidence>
<feature type="transmembrane region" description="Helical" evidence="1">
    <location>
        <begin position="130"/>
        <end position="151"/>
    </location>
</feature>
<keyword evidence="1" id="KW-0812">Transmembrane</keyword>
<evidence type="ECO:0000313" key="4">
    <source>
        <dbReference type="Proteomes" id="UP000218334"/>
    </source>
</evidence>
<sequence length="280" mass="31556">MSAIPVGQVFFAKYTPPVLVLWDHCLTFDEEVADMWRCFEGHIITKIVYIMNRYFTEVVMLYTAYVMGGATGNEVSARRFRDKSTLISELGLRENVLVVHYVCNLKVAFIMMSAYRLWDHKPTVRKMLPVVFVISVAGAFVLSVISVLILLRTQIEVPHKVIVCAVTGVPKTLPSTMGILLVFNLLVILVSVYNALENPRRSESEVFTSLRSHSTRVYLIVSLLCVLLLITSLVAEIQIFFPTLILASALKANLTSRMHLRIERLSHSLHPVVIYTGQEG</sequence>
<dbReference type="InterPro" id="IPR045340">
    <property type="entry name" value="DUF6533"/>
</dbReference>
<evidence type="ECO:0000256" key="1">
    <source>
        <dbReference type="SAM" id="Phobius"/>
    </source>
</evidence>